<evidence type="ECO:0000313" key="8">
    <source>
        <dbReference type="Proteomes" id="UP001305815"/>
    </source>
</evidence>
<keyword evidence="3 5" id="KW-1133">Transmembrane helix</keyword>
<dbReference type="PANTHER" id="PTHR43394:SF1">
    <property type="entry name" value="ATP-BINDING CASSETTE SUB-FAMILY B MEMBER 10, MITOCHONDRIAL"/>
    <property type="match status" value="1"/>
</dbReference>
<evidence type="ECO:0000256" key="3">
    <source>
        <dbReference type="ARBA" id="ARBA00022989"/>
    </source>
</evidence>
<keyword evidence="8" id="KW-1185">Reference proteome</keyword>
<gene>
    <name evidence="7" type="ORF">Lac1_22840</name>
</gene>
<dbReference type="RefSeq" id="WP_316265090.1">
    <property type="nucleotide sequence ID" value="NZ_AP027742.1"/>
</dbReference>
<keyword evidence="4 5" id="KW-0472">Membrane</keyword>
<sequence>MKKRWIIEIFFCYVITVIIAFGRPLVIQKIVDTGLVGKTFSVVIVCSIILVGLSIIESGISILQTSVYVNIQNWIVLRLYYKYFSYLLNLKVAYFKNNNSSEIINRITSDIDNISSLFNSGLINTVSYLLQILSGVAGLFVINWKLAIFVLLAVPIKFCLITFFSNKREQNTECILKYYSDFSGWFDDTLNGIAEIKLWNLFKIKKKELIKYQKYNLKFLKEGNLLNSFNLAGDTLLQWIITGFLYGVGGYFVCINEMTVGSLTAFITYSSYVIGPIALIFNLKFLLAQIKPSIKRLQKLKKLENEQTLSGYREIKNFDKEIIFNNVSFYYDKNHPVLNDISLTIKKGERIALIGDNGSGKSTLIQLLLQFYHPQKGQILIDGVDIGEVKLNCYRQLFSVISQDIYLFRDTLRNNILLGKK</sequence>
<feature type="transmembrane region" description="Helical" evidence="5">
    <location>
        <begin position="35"/>
        <end position="56"/>
    </location>
</feature>
<dbReference type="Proteomes" id="UP001305815">
    <property type="component" value="Chromosome"/>
</dbReference>
<dbReference type="InterPro" id="IPR011527">
    <property type="entry name" value="ABC1_TM_dom"/>
</dbReference>
<evidence type="ECO:0000256" key="2">
    <source>
        <dbReference type="ARBA" id="ARBA00022692"/>
    </source>
</evidence>
<proteinExistence type="predicted"/>
<evidence type="ECO:0000313" key="7">
    <source>
        <dbReference type="EMBL" id="BDZ78101.1"/>
    </source>
</evidence>
<feature type="domain" description="ABC transmembrane type-1" evidence="6">
    <location>
        <begin position="9"/>
        <end position="283"/>
    </location>
</feature>
<dbReference type="PROSITE" id="PS50929">
    <property type="entry name" value="ABC_TM1F"/>
    <property type="match status" value="1"/>
</dbReference>
<feature type="transmembrane region" description="Helical" evidence="5">
    <location>
        <begin position="265"/>
        <end position="287"/>
    </location>
</feature>
<evidence type="ECO:0000256" key="1">
    <source>
        <dbReference type="ARBA" id="ARBA00004651"/>
    </source>
</evidence>
<comment type="subcellular location">
    <subcellularLocation>
        <location evidence="1">Cell membrane</location>
        <topology evidence="1">Multi-pass membrane protein</topology>
    </subcellularLocation>
</comment>
<dbReference type="PANTHER" id="PTHR43394">
    <property type="entry name" value="ATP-DEPENDENT PERMEASE MDL1, MITOCHONDRIAL"/>
    <property type="match status" value="1"/>
</dbReference>
<protein>
    <recommendedName>
        <fullName evidence="6">ABC transmembrane type-1 domain-containing protein</fullName>
    </recommendedName>
</protein>
<dbReference type="InterPro" id="IPR039421">
    <property type="entry name" value="Type_1_exporter"/>
</dbReference>
<dbReference type="Gene3D" id="3.40.50.300">
    <property type="entry name" value="P-loop containing nucleotide triphosphate hydrolases"/>
    <property type="match status" value="1"/>
</dbReference>
<dbReference type="CDD" id="cd07346">
    <property type="entry name" value="ABC_6TM_exporters"/>
    <property type="match status" value="1"/>
</dbReference>
<feature type="transmembrane region" description="Helical" evidence="5">
    <location>
        <begin position="146"/>
        <end position="164"/>
    </location>
</feature>
<dbReference type="Pfam" id="PF00005">
    <property type="entry name" value="ABC_tran"/>
    <property type="match status" value="1"/>
</dbReference>
<accession>A0ABN6Z4Q5</accession>
<reference evidence="8" key="1">
    <citation type="journal article" date="2023" name="Int. J. Syst. Evol. Microbiol.">
        <title>Claveliimonas bilis gen. nov., sp. nov., deoxycholic acid-producing bacteria isolated from human faeces, and reclassification of Sellimonas monacensis Zenner et al. 2021 as Claveliimonas monacensis comb. nov.</title>
        <authorList>
            <person name="Hisatomi A."/>
            <person name="Kastawa N.W.E.P.G."/>
            <person name="Song I."/>
            <person name="Ohkuma M."/>
            <person name="Fukiya S."/>
            <person name="Sakamoto M."/>
        </authorList>
    </citation>
    <scope>NUCLEOTIDE SEQUENCE [LARGE SCALE GENOMIC DNA]</scope>
    <source>
        <strain evidence="8">12BBH14</strain>
    </source>
</reference>
<dbReference type="InterPro" id="IPR003439">
    <property type="entry name" value="ABC_transporter-like_ATP-bd"/>
</dbReference>
<dbReference type="SUPFAM" id="SSF52540">
    <property type="entry name" value="P-loop containing nucleoside triphosphate hydrolases"/>
    <property type="match status" value="1"/>
</dbReference>
<feature type="transmembrane region" description="Helical" evidence="5">
    <location>
        <begin position="121"/>
        <end position="140"/>
    </location>
</feature>
<dbReference type="EMBL" id="AP027742">
    <property type="protein sequence ID" value="BDZ78101.1"/>
    <property type="molecule type" value="Genomic_DNA"/>
</dbReference>
<feature type="transmembrane region" description="Helical" evidence="5">
    <location>
        <begin position="236"/>
        <end position="253"/>
    </location>
</feature>
<name>A0ABN6Z4Q5_9FIRM</name>
<evidence type="ECO:0000259" key="6">
    <source>
        <dbReference type="PROSITE" id="PS50929"/>
    </source>
</evidence>
<keyword evidence="2 5" id="KW-0812">Transmembrane</keyword>
<evidence type="ECO:0000256" key="4">
    <source>
        <dbReference type="ARBA" id="ARBA00023136"/>
    </source>
</evidence>
<organism evidence="7 8">
    <name type="scientific">Claveliimonas bilis</name>
    <dbReference type="NCBI Taxonomy" id="3028070"/>
    <lineage>
        <taxon>Bacteria</taxon>
        <taxon>Bacillati</taxon>
        <taxon>Bacillota</taxon>
        <taxon>Clostridia</taxon>
        <taxon>Lachnospirales</taxon>
        <taxon>Lachnospiraceae</taxon>
        <taxon>Claveliimonas</taxon>
    </lineage>
</organism>
<dbReference type="InterPro" id="IPR036640">
    <property type="entry name" value="ABC1_TM_sf"/>
</dbReference>
<dbReference type="CDD" id="cd03228">
    <property type="entry name" value="ABCC_MRP_Like"/>
    <property type="match status" value="1"/>
</dbReference>
<evidence type="ECO:0000256" key="5">
    <source>
        <dbReference type="SAM" id="Phobius"/>
    </source>
</evidence>
<dbReference type="Pfam" id="PF00664">
    <property type="entry name" value="ABC_membrane"/>
    <property type="match status" value="1"/>
</dbReference>
<dbReference type="SUPFAM" id="SSF90123">
    <property type="entry name" value="ABC transporter transmembrane region"/>
    <property type="match status" value="1"/>
</dbReference>
<dbReference type="InterPro" id="IPR027417">
    <property type="entry name" value="P-loop_NTPase"/>
</dbReference>
<dbReference type="Gene3D" id="1.20.1560.10">
    <property type="entry name" value="ABC transporter type 1, transmembrane domain"/>
    <property type="match status" value="1"/>
</dbReference>
<feature type="transmembrane region" description="Helical" evidence="5">
    <location>
        <begin position="6"/>
        <end position="26"/>
    </location>
</feature>